<organism evidence="1 8">
    <name type="scientific">Phytophthora fragariae</name>
    <dbReference type="NCBI Taxonomy" id="53985"/>
    <lineage>
        <taxon>Eukaryota</taxon>
        <taxon>Sar</taxon>
        <taxon>Stramenopiles</taxon>
        <taxon>Oomycota</taxon>
        <taxon>Peronosporomycetes</taxon>
        <taxon>Peronosporales</taxon>
        <taxon>Peronosporaceae</taxon>
        <taxon>Phytophthora</taxon>
    </lineage>
</organism>
<dbReference type="EMBL" id="QXFZ01002074">
    <property type="protein sequence ID" value="KAE9081108.1"/>
    <property type="molecule type" value="Genomic_DNA"/>
</dbReference>
<dbReference type="EMBL" id="QXGD01000134">
    <property type="protein sequence ID" value="KAE9251308.1"/>
    <property type="molecule type" value="Genomic_DNA"/>
</dbReference>
<dbReference type="Proteomes" id="UP000440367">
    <property type="component" value="Unassembled WGS sequence"/>
</dbReference>
<dbReference type="EMBL" id="QXGF01002026">
    <property type="protein sequence ID" value="KAE8926513.1"/>
    <property type="molecule type" value="Genomic_DNA"/>
</dbReference>
<gene>
    <name evidence="7" type="ORF">PF001_g21542</name>
    <name evidence="6" type="ORF">PF002_g4348</name>
    <name evidence="5" type="ORF">PF004_g21566</name>
    <name evidence="4" type="ORF">PF006_g21775</name>
    <name evidence="2" type="ORF">PF007_g22793</name>
    <name evidence="1" type="ORF">PF009_g23298</name>
    <name evidence="3" type="ORF">PF010_g21779</name>
</gene>
<evidence type="ECO:0000313" key="1">
    <source>
        <dbReference type="EMBL" id="KAE8926513.1"/>
    </source>
</evidence>
<evidence type="ECO:0000313" key="3">
    <source>
        <dbReference type="EMBL" id="KAE9081967.1"/>
    </source>
</evidence>
<evidence type="ECO:0000313" key="10">
    <source>
        <dbReference type="Proteomes" id="UP000440367"/>
    </source>
</evidence>
<dbReference type="Proteomes" id="UP000488956">
    <property type="component" value="Unassembled WGS sequence"/>
</dbReference>
<dbReference type="EMBL" id="QXGC01002052">
    <property type="protein sequence ID" value="KAE9191576.1"/>
    <property type="molecule type" value="Genomic_DNA"/>
</dbReference>
<accession>A0A6A3E1U1</accession>
<name>A0A6A3E1U1_9STRA</name>
<protein>
    <submittedName>
        <fullName evidence="1">Uncharacterized protein</fullName>
    </submittedName>
</protein>
<evidence type="ECO:0000313" key="2">
    <source>
        <dbReference type="EMBL" id="KAE9081108.1"/>
    </source>
</evidence>
<evidence type="ECO:0000313" key="9">
    <source>
        <dbReference type="Proteomes" id="UP000437068"/>
    </source>
</evidence>
<evidence type="ECO:0000313" key="4">
    <source>
        <dbReference type="EMBL" id="KAE9104954.1"/>
    </source>
</evidence>
<evidence type="ECO:0000313" key="6">
    <source>
        <dbReference type="EMBL" id="KAE9251308.1"/>
    </source>
</evidence>
<dbReference type="EMBL" id="QXFX01002004">
    <property type="protein sequence ID" value="KAE9081967.1"/>
    <property type="molecule type" value="Genomic_DNA"/>
</dbReference>
<dbReference type="AlphaFoldDB" id="A0A6A3E1U1"/>
<sequence length="44" mass="4930">MRRKSKDVSPSFQLPGQLCFFQTISPSALKHNAPVAYTLCNHPL</sequence>
<evidence type="ECO:0000313" key="14">
    <source>
        <dbReference type="Proteomes" id="UP000488956"/>
    </source>
</evidence>
<evidence type="ECO:0000313" key="12">
    <source>
        <dbReference type="Proteomes" id="UP000441208"/>
    </source>
</evidence>
<evidence type="ECO:0000313" key="13">
    <source>
        <dbReference type="Proteomes" id="UP000476176"/>
    </source>
</evidence>
<dbReference type="Proteomes" id="UP000437068">
    <property type="component" value="Unassembled WGS sequence"/>
</dbReference>
<evidence type="ECO:0000313" key="11">
    <source>
        <dbReference type="Proteomes" id="UP000440732"/>
    </source>
</evidence>
<proteinExistence type="predicted"/>
<dbReference type="Proteomes" id="UP000476176">
    <property type="component" value="Unassembled WGS sequence"/>
</dbReference>
<evidence type="ECO:0000313" key="7">
    <source>
        <dbReference type="EMBL" id="KAE9286227.1"/>
    </source>
</evidence>
<comment type="caution">
    <text evidence="1">The sequence shown here is derived from an EMBL/GenBank/DDBJ whole genome shotgun (WGS) entry which is preliminary data.</text>
</comment>
<dbReference type="Proteomes" id="UP000429523">
    <property type="component" value="Unassembled WGS sequence"/>
</dbReference>
<evidence type="ECO:0000313" key="8">
    <source>
        <dbReference type="Proteomes" id="UP000429523"/>
    </source>
</evidence>
<dbReference type="EMBL" id="QXGA01002046">
    <property type="protein sequence ID" value="KAE9104954.1"/>
    <property type="molecule type" value="Genomic_DNA"/>
</dbReference>
<dbReference type="Proteomes" id="UP000440732">
    <property type="component" value="Unassembled WGS sequence"/>
</dbReference>
<dbReference type="EMBL" id="QXGE01001975">
    <property type="protein sequence ID" value="KAE9286227.1"/>
    <property type="molecule type" value="Genomic_DNA"/>
</dbReference>
<dbReference type="Proteomes" id="UP000441208">
    <property type="component" value="Unassembled WGS sequence"/>
</dbReference>
<reference evidence="8 9" key="1">
    <citation type="submission" date="2018-08" db="EMBL/GenBank/DDBJ databases">
        <title>Genomic investigation of the strawberry pathogen Phytophthora fragariae indicates pathogenicity is determined by transcriptional variation in three key races.</title>
        <authorList>
            <person name="Adams T.M."/>
            <person name="Armitage A.D."/>
            <person name="Sobczyk M.K."/>
            <person name="Bates H.J."/>
            <person name="Dunwell J.M."/>
            <person name="Nellist C.F."/>
            <person name="Harrison R.J."/>
        </authorList>
    </citation>
    <scope>NUCLEOTIDE SEQUENCE [LARGE SCALE GENOMIC DNA]</scope>
    <source>
        <strain evidence="7 9">A4</strain>
        <strain evidence="6 10">BC-1</strain>
        <strain evidence="5 13">BC-23</strain>
        <strain evidence="4 11">NOV-5</strain>
        <strain evidence="2 12">NOV-71</strain>
        <strain evidence="1 8">NOV-9</strain>
        <strain evidence="3 14">ONT-3</strain>
    </source>
</reference>
<evidence type="ECO:0000313" key="5">
    <source>
        <dbReference type="EMBL" id="KAE9191576.1"/>
    </source>
</evidence>